<reference evidence="2 3" key="1">
    <citation type="journal article" date="2016" name="Nat. Commun.">
        <title>Thousands of microbial genomes shed light on interconnected biogeochemical processes in an aquifer system.</title>
        <authorList>
            <person name="Anantharaman K."/>
            <person name="Brown C.T."/>
            <person name="Hug L.A."/>
            <person name="Sharon I."/>
            <person name="Castelle C.J."/>
            <person name="Probst A.J."/>
            <person name="Thomas B.C."/>
            <person name="Singh A."/>
            <person name="Wilkins M.J."/>
            <person name="Karaoz U."/>
            <person name="Brodie E.L."/>
            <person name="Williams K.H."/>
            <person name="Hubbard S.S."/>
            <person name="Banfield J.F."/>
        </authorList>
    </citation>
    <scope>NUCLEOTIDE SEQUENCE [LARGE SCALE GENOMIC DNA]</scope>
</reference>
<dbReference type="STRING" id="1801990.A2V69_03530"/>
<dbReference type="Proteomes" id="UP000177810">
    <property type="component" value="Unassembled WGS sequence"/>
</dbReference>
<dbReference type="InterPro" id="IPR029063">
    <property type="entry name" value="SAM-dependent_MTases_sf"/>
</dbReference>
<dbReference type="EMBL" id="MHMT01000029">
    <property type="protein sequence ID" value="OGZ31969.1"/>
    <property type="molecule type" value="Genomic_DNA"/>
</dbReference>
<dbReference type="Gene3D" id="3.40.50.150">
    <property type="entry name" value="Vaccinia Virus protein VP39"/>
    <property type="match status" value="2"/>
</dbReference>
<dbReference type="SUPFAM" id="SSF53335">
    <property type="entry name" value="S-adenosyl-L-methionine-dependent methyltransferases"/>
    <property type="match status" value="1"/>
</dbReference>
<accession>A0A1G2F1R7</accession>
<comment type="caution">
    <text evidence="2">The sequence shown here is derived from an EMBL/GenBank/DDBJ whole genome shotgun (WGS) entry which is preliminary data.</text>
</comment>
<proteinExistence type="predicted"/>
<sequence>MPNNWKTNWSSFKKLLPHRSEPFCKRNWGHPLHSLCSYQGKMKPSLAYFLIKTFTNKGDKILDPFAGVGTIPFEGALSGVKTFSFDISEAALIIGKAKLGKSEKNESLNLINKLEKYIKENNLEGSTLRAAQEFGFNKKLIDYYEQKTLKEIVKAREFFRTNPPLTPSENLVYASLLHILHGNRPYALSRRSHGITPFAPTGNFVYKSLIENLKEKVERSLSVSLPMNFVEGEVLYQDATSWWPRHINDLDAIITSPPFFDSTRFYLANWLRLWFSGWNQKDFKEKPLGFVDEKQKIDFSIYEPIFRQSKERLKKGGFLVFHLGRSKKCNMAEQLSQIAKRWFKVTDVFEESVEDMESYGIRDKGTVKKHQFLILT</sequence>
<organism evidence="2 3">
    <name type="scientific">Candidatus Portnoybacteria bacterium RBG_13_40_8</name>
    <dbReference type="NCBI Taxonomy" id="1801990"/>
    <lineage>
        <taxon>Bacteria</taxon>
        <taxon>Candidatus Portnoyibacteriota</taxon>
    </lineage>
</organism>
<name>A0A1G2F1R7_9BACT</name>
<gene>
    <name evidence="2" type="ORF">A2V69_03530</name>
</gene>
<evidence type="ECO:0000259" key="1">
    <source>
        <dbReference type="Pfam" id="PF01170"/>
    </source>
</evidence>
<evidence type="ECO:0000313" key="2">
    <source>
        <dbReference type="EMBL" id="OGZ31969.1"/>
    </source>
</evidence>
<protein>
    <recommendedName>
        <fullName evidence="1">Ribosomal RNA large subunit methyltransferase K/L-like methyltransferase domain-containing protein</fullName>
    </recommendedName>
</protein>
<dbReference type="InterPro" id="IPR000241">
    <property type="entry name" value="RlmKL-like_Mtase"/>
</dbReference>
<dbReference type="AlphaFoldDB" id="A0A1G2F1R7"/>
<evidence type="ECO:0000313" key="3">
    <source>
        <dbReference type="Proteomes" id="UP000177810"/>
    </source>
</evidence>
<feature type="domain" description="Ribosomal RNA large subunit methyltransferase K/L-like methyltransferase" evidence="1">
    <location>
        <begin position="36"/>
        <end position="84"/>
    </location>
</feature>
<dbReference type="Pfam" id="PF01170">
    <property type="entry name" value="UPF0020"/>
    <property type="match status" value="1"/>
</dbReference>